<dbReference type="RefSeq" id="WP_120560712.1">
    <property type="nucleotide sequence ID" value="NZ_RAWK01000500.1"/>
</dbReference>
<dbReference type="OrthoDB" id="5499807at2"/>
<evidence type="ECO:0000313" key="3">
    <source>
        <dbReference type="Proteomes" id="UP000267003"/>
    </source>
</evidence>
<gene>
    <name evidence="2" type="ORF">D7W81_40890</name>
</gene>
<dbReference type="EMBL" id="RAWK01000500">
    <property type="protein sequence ID" value="RKH50884.1"/>
    <property type="molecule type" value="Genomic_DNA"/>
</dbReference>
<reference evidence="3" key="1">
    <citation type="submission" date="2018-09" db="EMBL/GenBank/DDBJ databases">
        <authorList>
            <person name="Livingstone P.G."/>
            <person name="Whitworth D.E."/>
        </authorList>
    </citation>
    <scope>NUCLEOTIDE SEQUENCE [LARGE SCALE GENOMIC DNA]</scope>
    <source>
        <strain evidence="3">AB050A</strain>
    </source>
</reference>
<comment type="caution">
    <text evidence="2">The sequence shown here is derived from an EMBL/GenBank/DDBJ whole genome shotgun (WGS) entry which is preliminary data.</text>
</comment>
<sequence length="390" mass="41512">MTRSASGTCVQLVVTRPDAGEQGDGGVDPDAGTGGEACTAVPGWTTRVLDEGIDNITTAFVFDAQGVGHYAYSKDERLHVGTTRPGDVPVRVEGVTLPFDMTLALGPGGTRHLLFQQGTQVGYAHDTGGVWQPQLLATGWSAALALDAQGAPYLLIGQPSPQMGYVLGTRSPTGGWDLTPLEALGIKGDRERMVVDAAGHLHVAFVRPQGTNNQVVYASNASGTWSAEPLDWWLPLSSPRYRIALEVDALGQPSVVGSNSQGAWLWTKEASGWKSYGLGAYLSRGPAVVRSARYPNIRHVLLDDADPNADVHGSNSQMVLRSLYDTTVYGATPPLVLETRDGGNAFPGASALHVADQDQAQAGFSYVHYNHLPDGGLETTRGLRYARYCR</sequence>
<dbReference type="Proteomes" id="UP000267003">
    <property type="component" value="Unassembled WGS sequence"/>
</dbReference>
<accession>A0A3A8PGK9</accession>
<organism evidence="2 3">
    <name type="scientific">Corallococcus aberystwythensis</name>
    <dbReference type="NCBI Taxonomy" id="2316722"/>
    <lineage>
        <taxon>Bacteria</taxon>
        <taxon>Pseudomonadati</taxon>
        <taxon>Myxococcota</taxon>
        <taxon>Myxococcia</taxon>
        <taxon>Myxococcales</taxon>
        <taxon>Cystobacterineae</taxon>
        <taxon>Myxococcaceae</taxon>
        <taxon>Corallococcus</taxon>
    </lineage>
</organism>
<protein>
    <recommendedName>
        <fullName evidence="4">Exo-alpha-sialidase</fullName>
    </recommendedName>
</protein>
<evidence type="ECO:0000256" key="1">
    <source>
        <dbReference type="SAM" id="MobiDB-lite"/>
    </source>
</evidence>
<keyword evidence="3" id="KW-1185">Reference proteome</keyword>
<dbReference type="AlphaFoldDB" id="A0A3A8PGK9"/>
<feature type="region of interest" description="Disordered" evidence="1">
    <location>
        <begin position="17"/>
        <end position="36"/>
    </location>
</feature>
<proteinExistence type="predicted"/>
<evidence type="ECO:0008006" key="4">
    <source>
        <dbReference type="Google" id="ProtNLM"/>
    </source>
</evidence>
<name>A0A3A8PGK9_9BACT</name>
<evidence type="ECO:0000313" key="2">
    <source>
        <dbReference type="EMBL" id="RKH50884.1"/>
    </source>
</evidence>